<feature type="compositionally biased region" description="Basic and acidic residues" evidence="1">
    <location>
        <begin position="165"/>
        <end position="208"/>
    </location>
</feature>
<accession>A0AAX4HLW1</accession>
<keyword evidence="2" id="KW-0732">Signal</keyword>
<evidence type="ECO:0000313" key="4">
    <source>
        <dbReference type="Proteomes" id="UP001324634"/>
    </source>
</evidence>
<gene>
    <name evidence="3" type="ORF">SOO65_15935</name>
</gene>
<evidence type="ECO:0000256" key="2">
    <source>
        <dbReference type="SAM" id="SignalP"/>
    </source>
</evidence>
<dbReference type="EMBL" id="CP139487">
    <property type="protein sequence ID" value="WPU64185.1"/>
    <property type="molecule type" value="Genomic_DNA"/>
</dbReference>
<keyword evidence="4" id="KW-1185">Reference proteome</keyword>
<name>A0AAX4HLW1_9BACT</name>
<feature type="region of interest" description="Disordered" evidence="1">
    <location>
        <begin position="50"/>
        <end position="208"/>
    </location>
</feature>
<dbReference type="AlphaFoldDB" id="A0AAX4HLW1"/>
<dbReference type="Proteomes" id="UP001324634">
    <property type="component" value="Chromosome"/>
</dbReference>
<evidence type="ECO:0000256" key="1">
    <source>
        <dbReference type="SAM" id="MobiDB-lite"/>
    </source>
</evidence>
<evidence type="ECO:0000313" key="3">
    <source>
        <dbReference type="EMBL" id="WPU64185.1"/>
    </source>
</evidence>
<protein>
    <submittedName>
        <fullName evidence="3">Uncharacterized protein</fullName>
    </submittedName>
</protein>
<reference evidence="3 4" key="1">
    <citation type="submission" date="2023-11" db="EMBL/GenBank/DDBJ databases">
        <title>Peredibacter starrii A3.12.</title>
        <authorList>
            <person name="Mitchell R.J."/>
        </authorList>
    </citation>
    <scope>NUCLEOTIDE SEQUENCE [LARGE SCALE GENOMIC DNA]</scope>
    <source>
        <strain evidence="3 4">A3.12</strain>
    </source>
</reference>
<organism evidence="3 4">
    <name type="scientific">Peredibacter starrii</name>
    <dbReference type="NCBI Taxonomy" id="28202"/>
    <lineage>
        <taxon>Bacteria</taxon>
        <taxon>Pseudomonadati</taxon>
        <taxon>Bdellovibrionota</taxon>
        <taxon>Bacteriovoracia</taxon>
        <taxon>Bacteriovoracales</taxon>
        <taxon>Bacteriovoracaceae</taxon>
        <taxon>Peredibacter</taxon>
    </lineage>
</organism>
<feature type="chain" id="PRO_5043500627" evidence="2">
    <location>
        <begin position="26"/>
        <end position="379"/>
    </location>
</feature>
<feature type="compositionally biased region" description="Basic and acidic residues" evidence="1">
    <location>
        <begin position="61"/>
        <end position="158"/>
    </location>
</feature>
<sequence length="379" mass="43254">MKHIIRYSMAVLPLLSLLAMSPSDIQVKTQSNYRSIASALPEGKTFEKELPKLGHHPIPKHMLEGGPKEVKPEDKKEDKPVVAEEIKDEVKPEDKKEEKPVVAEEKKEDKKPEDVKPEDKKEEKPVVADCEEKKPEDKKEDKTIEHPLIKQALEEGEKAAVAACKPKEEKKPEEKKEETKKEEQIVVKDEKKPEDKKEEKKEVCEQDEKVQALTKQVEQLLADQRQIMLTMMSMTQGMMTMIQNQQNQNPWAPYMNSMGMQSPYQYQSPVTAGNWVYYPQGFQPNQINIFAQPQMQAQQPMMQQQGGVFPDQMHMQQSSWGLQPQQYNFGQAQPMQPQQAMMPQQMQAQPMQPVQGTFGATNGAMGFNMSPGTPVSSMF</sequence>
<dbReference type="RefSeq" id="WP_321392498.1">
    <property type="nucleotide sequence ID" value="NZ_CP139487.1"/>
</dbReference>
<feature type="signal peptide" evidence="2">
    <location>
        <begin position="1"/>
        <end position="25"/>
    </location>
</feature>
<dbReference type="KEGG" id="psti:SOO65_15935"/>
<proteinExistence type="predicted"/>